<sequence length="181" mass="21102">MEIYRKKNFRFSECAPESGTPDSEDTISEGTETPILVIGSSELHNEFSSAAMKTYSKHKQEKHTSTLTVIDRIHISVILQECPNCPYMGHMSEERTKEKVESTAWWPKWEKQLSEYISTCGMCQNENRKHGEKYGLLQHIEEPKHPWETINMDWFTGLVPGGKENFNALLVIVYRYPKRFR</sequence>
<dbReference type="InterPro" id="IPR052160">
    <property type="entry name" value="Gypsy_RT_Integrase-like"/>
</dbReference>
<dbReference type="Proteomes" id="UP000765509">
    <property type="component" value="Unassembled WGS sequence"/>
</dbReference>
<accession>A0A9Q3Q619</accession>
<organism evidence="2 3">
    <name type="scientific">Austropuccinia psidii MF-1</name>
    <dbReference type="NCBI Taxonomy" id="1389203"/>
    <lineage>
        <taxon>Eukaryota</taxon>
        <taxon>Fungi</taxon>
        <taxon>Dikarya</taxon>
        <taxon>Basidiomycota</taxon>
        <taxon>Pucciniomycotina</taxon>
        <taxon>Pucciniomycetes</taxon>
        <taxon>Pucciniales</taxon>
        <taxon>Sphaerophragmiaceae</taxon>
        <taxon>Austropuccinia</taxon>
    </lineage>
</organism>
<keyword evidence="3" id="KW-1185">Reference proteome</keyword>
<dbReference type="EMBL" id="AVOT02117601">
    <property type="protein sequence ID" value="MBW0584317.1"/>
    <property type="molecule type" value="Genomic_DNA"/>
</dbReference>
<comment type="caution">
    <text evidence="2">The sequence shown here is derived from an EMBL/GenBank/DDBJ whole genome shotgun (WGS) entry which is preliminary data.</text>
</comment>
<evidence type="ECO:0000313" key="3">
    <source>
        <dbReference type="Proteomes" id="UP000765509"/>
    </source>
</evidence>
<feature type="domain" description="Integrase zinc-binding" evidence="1">
    <location>
        <begin position="76"/>
        <end position="127"/>
    </location>
</feature>
<dbReference type="Pfam" id="PF17921">
    <property type="entry name" value="Integrase_H2C2"/>
    <property type="match status" value="1"/>
</dbReference>
<dbReference type="InterPro" id="IPR041588">
    <property type="entry name" value="Integrase_H2C2"/>
</dbReference>
<protein>
    <recommendedName>
        <fullName evidence="1">Integrase zinc-binding domain-containing protein</fullName>
    </recommendedName>
</protein>
<dbReference type="OrthoDB" id="2595244at2759"/>
<reference evidence="2" key="1">
    <citation type="submission" date="2021-03" db="EMBL/GenBank/DDBJ databases">
        <title>Draft genome sequence of rust myrtle Austropuccinia psidii MF-1, a brazilian biotype.</title>
        <authorList>
            <person name="Quecine M.C."/>
            <person name="Pachon D.M.R."/>
            <person name="Bonatelli M.L."/>
            <person name="Correr F.H."/>
            <person name="Franceschini L.M."/>
            <person name="Leite T.F."/>
            <person name="Margarido G.R.A."/>
            <person name="Almeida C.A."/>
            <person name="Ferrarezi J.A."/>
            <person name="Labate C.A."/>
        </authorList>
    </citation>
    <scope>NUCLEOTIDE SEQUENCE</scope>
    <source>
        <strain evidence="2">MF-1</strain>
    </source>
</reference>
<evidence type="ECO:0000259" key="1">
    <source>
        <dbReference type="Pfam" id="PF17921"/>
    </source>
</evidence>
<proteinExistence type="predicted"/>
<gene>
    <name evidence="2" type="ORF">O181_124032</name>
</gene>
<dbReference type="PANTHER" id="PTHR47266">
    <property type="entry name" value="ENDONUCLEASE-RELATED"/>
    <property type="match status" value="1"/>
</dbReference>
<dbReference type="AlphaFoldDB" id="A0A9Q3Q619"/>
<dbReference type="Gene3D" id="1.10.340.70">
    <property type="match status" value="1"/>
</dbReference>
<name>A0A9Q3Q619_9BASI</name>
<evidence type="ECO:0000313" key="2">
    <source>
        <dbReference type="EMBL" id="MBW0584317.1"/>
    </source>
</evidence>